<feature type="signal peptide" evidence="1">
    <location>
        <begin position="1"/>
        <end position="19"/>
    </location>
</feature>
<organism evidence="2 3">
    <name type="scientific">Bosea caraganae</name>
    <dbReference type="NCBI Taxonomy" id="2763117"/>
    <lineage>
        <taxon>Bacteria</taxon>
        <taxon>Pseudomonadati</taxon>
        <taxon>Pseudomonadota</taxon>
        <taxon>Alphaproteobacteria</taxon>
        <taxon>Hyphomicrobiales</taxon>
        <taxon>Boseaceae</taxon>
        <taxon>Bosea</taxon>
    </lineage>
</organism>
<accession>A0A370KZ93</accession>
<dbReference type="AlphaFoldDB" id="A0A370KZ93"/>
<evidence type="ECO:0000313" key="2">
    <source>
        <dbReference type="EMBL" id="RDJ20313.1"/>
    </source>
</evidence>
<evidence type="ECO:0000313" key="3">
    <source>
        <dbReference type="Proteomes" id="UP000255207"/>
    </source>
</evidence>
<reference evidence="3" key="1">
    <citation type="submission" date="2018-07" db="EMBL/GenBank/DDBJ databases">
        <authorList>
            <person name="Safronova V.I."/>
            <person name="Chirak E.R."/>
            <person name="Sazanova A.L."/>
        </authorList>
    </citation>
    <scope>NUCLEOTIDE SEQUENCE [LARGE SCALE GENOMIC DNA]</scope>
    <source>
        <strain evidence="3">RCAM04685</strain>
    </source>
</reference>
<keyword evidence="3" id="KW-1185">Reference proteome</keyword>
<dbReference type="EMBL" id="QQTP01000020">
    <property type="protein sequence ID" value="RDJ20313.1"/>
    <property type="molecule type" value="Genomic_DNA"/>
</dbReference>
<gene>
    <name evidence="2" type="ORF">DWE98_25470</name>
</gene>
<comment type="caution">
    <text evidence="2">The sequence shown here is derived from an EMBL/GenBank/DDBJ whole genome shotgun (WGS) entry which is preliminary data.</text>
</comment>
<proteinExistence type="predicted"/>
<protein>
    <recommendedName>
        <fullName evidence="4">Secreted protein</fullName>
    </recommendedName>
</protein>
<evidence type="ECO:0000256" key="1">
    <source>
        <dbReference type="SAM" id="SignalP"/>
    </source>
</evidence>
<sequence length="156" mass="16395">MRSVFTVFWILAIAGGAAADDRVSLAKRYESSENLKTLVEATMAFSTDISRACRMVRHVVPELQANYGSDGTLDDAYVSITSCCSVIDQANVLGLGNALAQIASPTRSELVNFVYSKTSAPVHAAIDSQLGDARTAVGGHCKKVPALATILSGGTK</sequence>
<dbReference type="RefSeq" id="WP_114832118.1">
    <property type="nucleotide sequence ID" value="NZ_QQTO01000027.1"/>
</dbReference>
<keyword evidence="1" id="KW-0732">Signal</keyword>
<evidence type="ECO:0008006" key="4">
    <source>
        <dbReference type="Google" id="ProtNLM"/>
    </source>
</evidence>
<name>A0A370KZ93_9HYPH</name>
<dbReference type="Proteomes" id="UP000255207">
    <property type="component" value="Unassembled WGS sequence"/>
</dbReference>
<feature type="chain" id="PRO_5030068184" description="Secreted protein" evidence="1">
    <location>
        <begin position="20"/>
        <end position="156"/>
    </location>
</feature>